<feature type="domain" description="Threonine/serine exporter-like N-terminal" evidence="3">
    <location>
        <begin position="28"/>
        <end position="261"/>
    </location>
</feature>
<feature type="transmembrane region" description="Helical" evidence="2">
    <location>
        <begin position="388"/>
        <end position="410"/>
    </location>
</feature>
<evidence type="ECO:0000259" key="3">
    <source>
        <dbReference type="Pfam" id="PF06738"/>
    </source>
</evidence>
<gene>
    <name evidence="4" type="ORF">GCM10022204_39820</name>
</gene>
<dbReference type="InterPro" id="IPR010619">
    <property type="entry name" value="ThrE-like_N"/>
</dbReference>
<evidence type="ECO:0000256" key="2">
    <source>
        <dbReference type="SAM" id="Phobius"/>
    </source>
</evidence>
<dbReference type="InterPro" id="IPR051361">
    <property type="entry name" value="ThrE/Ser_Exporter"/>
</dbReference>
<feature type="transmembrane region" description="Helical" evidence="2">
    <location>
        <begin position="213"/>
        <end position="238"/>
    </location>
</feature>
<dbReference type="RefSeq" id="WP_344814204.1">
    <property type="nucleotide sequence ID" value="NZ_BAAAYX010000020.1"/>
</dbReference>
<comment type="caution">
    <text evidence="4">The sequence shown here is derived from an EMBL/GenBank/DDBJ whole genome shotgun (WGS) entry which is preliminary data.</text>
</comment>
<dbReference type="Pfam" id="PF06738">
    <property type="entry name" value="ThrE"/>
    <property type="match status" value="1"/>
</dbReference>
<evidence type="ECO:0000313" key="4">
    <source>
        <dbReference type="EMBL" id="GAA3716191.1"/>
    </source>
</evidence>
<dbReference type="PANTHER" id="PTHR31082">
    <property type="entry name" value="PHEROMONE-REGULATED MEMBRANE PROTEIN 10"/>
    <property type="match status" value="1"/>
</dbReference>
<feature type="transmembrane region" description="Helical" evidence="2">
    <location>
        <begin position="327"/>
        <end position="348"/>
    </location>
</feature>
<comment type="similarity">
    <text evidence="1">Belongs to the ThrE exporter (TC 2.A.79) family.</text>
</comment>
<evidence type="ECO:0000313" key="5">
    <source>
        <dbReference type="Proteomes" id="UP001500051"/>
    </source>
</evidence>
<feature type="transmembrane region" description="Helical" evidence="2">
    <location>
        <begin position="277"/>
        <end position="296"/>
    </location>
</feature>
<keyword evidence="2" id="KW-0472">Membrane</keyword>
<keyword evidence="2" id="KW-0812">Transmembrane</keyword>
<evidence type="ECO:0000256" key="1">
    <source>
        <dbReference type="ARBA" id="ARBA00034125"/>
    </source>
</evidence>
<keyword evidence="2" id="KW-1133">Transmembrane helix</keyword>
<name>A0ABP7ECM9_9ACTN</name>
<feature type="transmembrane region" description="Helical" evidence="2">
    <location>
        <begin position="355"/>
        <end position="376"/>
    </location>
</feature>
<feature type="transmembrane region" description="Helical" evidence="2">
    <location>
        <begin position="245"/>
        <end position="265"/>
    </location>
</feature>
<dbReference type="PANTHER" id="PTHR31082:SF4">
    <property type="entry name" value="PHEROMONE-REGULATED MEMBRANE PROTEIN 10"/>
    <property type="match status" value="1"/>
</dbReference>
<feature type="transmembrane region" description="Helical" evidence="2">
    <location>
        <begin position="303"/>
        <end position="321"/>
    </location>
</feature>
<accession>A0ABP7ECM9</accession>
<feature type="transmembrane region" description="Helical" evidence="2">
    <location>
        <begin position="153"/>
        <end position="170"/>
    </location>
</feature>
<keyword evidence="5" id="KW-1185">Reference proteome</keyword>
<dbReference type="EMBL" id="BAAAYX010000020">
    <property type="protein sequence ID" value="GAA3716191.1"/>
    <property type="molecule type" value="Genomic_DNA"/>
</dbReference>
<reference evidence="5" key="1">
    <citation type="journal article" date="2019" name="Int. J. Syst. Evol. Microbiol.">
        <title>The Global Catalogue of Microorganisms (GCM) 10K type strain sequencing project: providing services to taxonomists for standard genome sequencing and annotation.</title>
        <authorList>
            <consortium name="The Broad Institute Genomics Platform"/>
            <consortium name="The Broad Institute Genome Sequencing Center for Infectious Disease"/>
            <person name="Wu L."/>
            <person name="Ma J."/>
        </authorList>
    </citation>
    <scope>NUCLEOTIDE SEQUENCE [LARGE SCALE GENOMIC DNA]</scope>
    <source>
        <strain evidence="5">JCM 16548</strain>
    </source>
</reference>
<feature type="transmembrane region" description="Helical" evidence="2">
    <location>
        <begin position="127"/>
        <end position="147"/>
    </location>
</feature>
<proteinExistence type="inferred from homology"/>
<organism evidence="4 5">
    <name type="scientific">Microlunatus aurantiacus</name>
    <dbReference type="NCBI Taxonomy" id="446786"/>
    <lineage>
        <taxon>Bacteria</taxon>
        <taxon>Bacillati</taxon>
        <taxon>Actinomycetota</taxon>
        <taxon>Actinomycetes</taxon>
        <taxon>Propionibacteriales</taxon>
        <taxon>Propionibacteriaceae</taxon>
        <taxon>Microlunatus</taxon>
    </lineage>
</organism>
<feature type="transmembrane region" description="Helical" evidence="2">
    <location>
        <begin position="177"/>
        <end position="201"/>
    </location>
</feature>
<sequence>MPDQPDQSHPAGLPDPADQPQADRLLLTYLAVAMVATGQPVHEIDEELAAVGRRLGHPDLQVAAGPTSVTLALAAGEPATVETVNGSLRLDQAHEVRLIRGQLLAGMIDRAQALARLTSLRGRPQRYPGWLSALAWVIASVGIGLILQPGAANVVLTAIGSGLVLGLARLSARSRALATLLPSVAALVVACLVFGAASAGLVDGALRTLLPPLAILLPGAVLVTGLSEIAAGAMVAGVSRVGYGIVQLLLFALGILAAAALLRVPPEALSNIRVDGLGWWAAPLGLVLVSAGLCLMESIRLSLMPWVVLVLLAAFGAQALGQQLYGAQLGGFLGGLAASLGAALVELVRPQLPRLVLFLPAFWMLVPGSLGLLSVTELALGPMGAASAGFGVVQLVGAIALGLLVGSVLARSLRAALRRGAAVSP</sequence>
<dbReference type="Proteomes" id="UP001500051">
    <property type="component" value="Unassembled WGS sequence"/>
</dbReference>
<protein>
    <submittedName>
        <fullName evidence="4">Threonine/serine exporter family protein</fullName>
    </submittedName>
</protein>